<sequence length="155" mass="16864">MSVLKAGDTIAGHSGTAYATIGGQTVEMFYVKNLRATAKKNKADIKTLGSRNVQKKAAGWEGTGTMTLYYVTSRFREMMRDYIKTGVDTYFDIQVTNDDPASAVGKQIVTLIGVNLDEVVMAALDAESDALDEEIPFTFHDVNIGEPFKDIQGLG</sequence>
<organism evidence="1 2">
    <name type="scientific">Paenibacillus pasadenensis</name>
    <dbReference type="NCBI Taxonomy" id="217090"/>
    <lineage>
        <taxon>Bacteria</taxon>
        <taxon>Bacillati</taxon>
        <taxon>Bacillota</taxon>
        <taxon>Bacilli</taxon>
        <taxon>Bacillales</taxon>
        <taxon>Paenibacillaceae</taxon>
        <taxon>Paenibacillus</taxon>
    </lineage>
</organism>
<reference evidence="1 2" key="1">
    <citation type="submission" date="2017-05" db="EMBL/GenBank/DDBJ databases">
        <title>Functional genome analysis of Paenibacillus pasadenensis strain R16: insights on endophytic life style and antifungal activity.</title>
        <authorList>
            <person name="Passera A."/>
            <person name="Marcolungo L."/>
            <person name="Casati P."/>
            <person name="Brasca M."/>
            <person name="Quaglino F."/>
            <person name="Delledonne M."/>
        </authorList>
    </citation>
    <scope>NUCLEOTIDE SEQUENCE [LARGE SCALE GENOMIC DNA]</scope>
    <source>
        <strain evidence="1 2">R16</strain>
    </source>
</reference>
<gene>
    <name evidence="1" type="ORF">B8V81_1301</name>
</gene>
<evidence type="ECO:0000313" key="2">
    <source>
        <dbReference type="Proteomes" id="UP000234789"/>
    </source>
</evidence>
<dbReference type="AlphaFoldDB" id="A0A2N5N9P3"/>
<name>A0A2N5N9P3_9BACL</name>
<dbReference type="SUPFAM" id="SSF69279">
    <property type="entry name" value="Phage tail proteins"/>
    <property type="match status" value="1"/>
</dbReference>
<dbReference type="RefSeq" id="WP_101807993.1">
    <property type="nucleotide sequence ID" value="NZ_NFEZ01000003.1"/>
</dbReference>
<dbReference type="InterPro" id="IPR018989">
    <property type="entry name" value="DUF2001"/>
</dbReference>
<keyword evidence="2" id="KW-1185">Reference proteome</keyword>
<dbReference type="InterPro" id="IPR038628">
    <property type="entry name" value="XkdM-like_sf"/>
</dbReference>
<dbReference type="Pfam" id="PF09393">
    <property type="entry name" value="DUF2001"/>
    <property type="match status" value="1"/>
</dbReference>
<comment type="caution">
    <text evidence="1">The sequence shown here is derived from an EMBL/GenBank/DDBJ whole genome shotgun (WGS) entry which is preliminary data.</text>
</comment>
<dbReference type="Gene3D" id="2.30.110.40">
    <property type="entry name" value="Phage tail tube protein"/>
    <property type="match status" value="1"/>
</dbReference>
<protein>
    <submittedName>
        <fullName evidence="1">Phage tail fiber</fullName>
    </submittedName>
</protein>
<dbReference type="EMBL" id="NFEZ01000003">
    <property type="protein sequence ID" value="PLT47077.1"/>
    <property type="molecule type" value="Genomic_DNA"/>
</dbReference>
<dbReference type="Proteomes" id="UP000234789">
    <property type="component" value="Unassembled WGS sequence"/>
</dbReference>
<accession>A0A2N5N9P3</accession>
<proteinExistence type="predicted"/>
<evidence type="ECO:0000313" key="1">
    <source>
        <dbReference type="EMBL" id="PLT47077.1"/>
    </source>
</evidence>